<keyword evidence="1" id="KW-0812">Transmembrane</keyword>
<name>A0ABQ5RYN7_9CHLO</name>
<dbReference type="EMBL" id="BSDZ01000011">
    <property type="protein sequence ID" value="GLI62151.1"/>
    <property type="molecule type" value="Genomic_DNA"/>
</dbReference>
<keyword evidence="2" id="KW-0732">Signal</keyword>
<gene>
    <name evidence="3" type="ORF">VaNZ11_004723</name>
</gene>
<feature type="chain" id="PRO_5045867143" evidence="2">
    <location>
        <begin position="22"/>
        <end position="453"/>
    </location>
</feature>
<reference evidence="3 4" key="1">
    <citation type="journal article" date="2023" name="IScience">
        <title>Expanded male sex-determining region conserved during the evolution of homothallism in the green alga Volvox.</title>
        <authorList>
            <person name="Yamamoto K."/>
            <person name="Matsuzaki R."/>
            <person name="Mahakham W."/>
            <person name="Heman W."/>
            <person name="Sekimoto H."/>
            <person name="Kawachi M."/>
            <person name="Minakuchi Y."/>
            <person name="Toyoda A."/>
            <person name="Nozaki H."/>
        </authorList>
    </citation>
    <scope>NUCLEOTIDE SEQUENCE [LARGE SCALE GENOMIC DNA]</scope>
    <source>
        <strain evidence="3 4">NIES-4468</strain>
    </source>
</reference>
<evidence type="ECO:0000313" key="4">
    <source>
        <dbReference type="Proteomes" id="UP001165090"/>
    </source>
</evidence>
<keyword evidence="4" id="KW-1185">Reference proteome</keyword>
<comment type="caution">
    <text evidence="3">The sequence shown here is derived from an EMBL/GenBank/DDBJ whole genome shotgun (WGS) entry which is preliminary data.</text>
</comment>
<evidence type="ECO:0000313" key="3">
    <source>
        <dbReference type="EMBL" id="GLI62151.1"/>
    </source>
</evidence>
<evidence type="ECO:0000256" key="2">
    <source>
        <dbReference type="SAM" id="SignalP"/>
    </source>
</evidence>
<protein>
    <submittedName>
        <fullName evidence="3">Uncharacterized protein</fullName>
    </submittedName>
</protein>
<sequence>MMTSSLLGLLLLLCLSRPFAAASPRSSSLRYEDAFKYNNQLMSASGRGHMAESTSMRSSRTKDLEIGNKNLVEDSINLRSRQRFLVGTVKQNSSCILVDDTCTTDLRYFASLQGEPSTSIQKLIARSISDNCYPEDATNVSARGCPTRWIDYWIPPFHASLFRSLLYCNGSLLDDAITCLDSASQTDCVANAACIWTNKTYVQTTSIYSTSNSSIYMMKAIYYAITRSIGWHKGPMLEDYDLRYVAMPSYCTARWTINGTFLDSLYRNYSDSQKWDFNNYMYSAAALMWPAGKAITGDCPAGRQFTSWASTCTNATTQFACKSGNFWFFQTGVECRWNSTTNTCKAASVSSGDILLMENLEDPWAITYIQLGRLCNSAPYYAKNCSDYGLGFTYNTTRLEAFSKVQPEALSKVQDGQSSGLRVRLMAVLMQVVVTAVLATPIIGTTAVLATAV</sequence>
<dbReference type="Proteomes" id="UP001165090">
    <property type="component" value="Unassembled WGS sequence"/>
</dbReference>
<feature type="signal peptide" evidence="2">
    <location>
        <begin position="1"/>
        <end position="21"/>
    </location>
</feature>
<keyword evidence="1" id="KW-0472">Membrane</keyword>
<evidence type="ECO:0000256" key="1">
    <source>
        <dbReference type="SAM" id="Phobius"/>
    </source>
</evidence>
<organism evidence="3 4">
    <name type="scientific">Volvox africanus</name>
    <dbReference type="NCBI Taxonomy" id="51714"/>
    <lineage>
        <taxon>Eukaryota</taxon>
        <taxon>Viridiplantae</taxon>
        <taxon>Chlorophyta</taxon>
        <taxon>core chlorophytes</taxon>
        <taxon>Chlorophyceae</taxon>
        <taxon>CS clade</taxon>
        <taxon>Chlamydomonadales</taxon>
        <taxon>Volvocaceae</taxon>
        <taxon>Volvox</taxon>
    </lineage>
</organism>
<accession>A0ABQ5RYN7</accession>
<keyword evidence="1" id="KW-1133">Transmembrane helix</keyword>
<proteinExistence type="predicted"/>
<feature type="transmembrane region" description="Helical" evidence="1">
    <location>
        <begin position="425"/>
        <end position="450"/>
    </location>
</feature>